<proteinExistence type="predicted"/>
<organism evidence="2 3">
    <name type="scientific">Clostridium fungisolvens</name>
    <dbReference type="NCBI Taxonomy" id="1604897"/>
    <lineage>
        <taxon>Bacteria</taxon>
        <taxon>Bacillati</taxon>
        <taxon>Bacillota</taxon>
        <taxon>Clostridia</taxon>
        <taxon>Eubacteriales</taxon>
        <taxon>Clostridiaceae</taxon>
        <taxon>Clostridium</taxon>
    </lineage>
</organism>
<reference evidence="2 3" key="1">
    <citation type="submission" date="2020-07" db="EMBL/GenBank/DDBJ databases">
        <title>A new beta-1,3-glucan-decomposing anaerobic bacterium isolated from anoxic soil subjected to biological soil disinfestation.</title>
        <authorList>
            <person name="Ueki A."/>
            <person name="Tonouchi A."/>
        </authorList>
    </citation>
    <scope>NUCLEOTIDE SEQUENCE [LARGE SCALE GENOMIC DNA]</scope>
    <source>
        <strain evidence="2 3">TW1</strain>
    </source>
</reference>
<dbReference type="Proteomes" id="UP000580568">
    <property type="component" value="Unassembled WGS sequence"/>
</dbReference>
<protein>
    <recommendedName>
        <fullName evidence="1">SipL SPOCS domain-containing protein</fullName>
    </recommendedName>
</protein>
<gene>
    <name evidence="2" type="ORF">bsdtw1_00545</name>
</gene>
<dbReference type="RefSeq" id="WP_183276047.1">
    <property type="nucleotide sequence ID" value="NZ_BLZR01000001.1"/>
</dbReference>
<keyword evidence="3" id="KW-1185">Reference proteome</keyword>
<name>A0A6V8SHY3_9CLOT</name>
<feature type="domain" description="SipL SPOCS" evidence="1">
    <location>
        <begin position="42"/>
        <end position="134"/>
    </location>
</feature>
<dbReference type="Pfam" id="PF12673">
    <property type="entry name" value="SipL"/>
    <property type="match status" value="1"/>
</dbReference>
<dbReference type="AlphaFoldDB" id="A0A6V8SHY3"/>
<comment type="caution">
    <text evidence="2">The sequence shown here is derived from an EMBL/GenBank/DDBJ whole genome shotgun (WGS) entry which is preliminary data.</text>
</comment>
<accession>A0A6V8SHY3</accession>
<evidence type="ECO:0000259" key="1">
    <source>
        <dbReference type="Pfam" id="PF12673"/>
    </source>
</evidence>
<evidence type="ECO:0000313" key="2">
    <source>
        <dbReference type="EMBL" id="GFP74493.1"/>
    </source>
</evidence>
<dbReference type="InterPro" id="IPR024300">
    <property type="entry name" value="SipL_SPOCS_dom"/>
</dbReference>
<evidence type="ECO:0000313" key="3">
    <source>
        <dbReference type="Proteomes" id="UP000580568"/>
    </source>
</evidence>
<sequence>MAVIVKNLIVYDGISDFKPENSNVFKQLNVEGNFCLPDAKPDIEQIVKVISEIKIKSTKVIKTPKGTSLEGQILTGWKLVVEGSIVQKIQYVADEPTQTVHAAHNNIPFSTYIVLPANFVMGTPVIVQGYIEDVFAMQNGKRCIFNNIAMLLNAYFC</sequence>
<dbReference type="EMBL" id="BLZR01000001">
    <property type="protein sequence ID" value="GFP74493.1"/>
    <property type="molecule type" value="Genomic_DNA"/>
</dbReference>